<dbReference type="RefSeq" id="WP_042688774.1">
    <property type="nucleotide sequence ID" value="NZ_CP007264.1"/>
</dbReference>
<dbReference type="PANTHER" id="PTHR46211:SF14">
    <property type="entry name" value="GLYCEROPHOSPHODIESTER PHOSPHODIESTERASE"/>
    <property type="match status" value="1"/>
</dbReference>
<sequence length="246" mass="27825">MTPSNNELQFILGHRGFRGHLENTLPAFKRALRYADGIEFDVRLTGDGRLVVLHDGEFSADGRNYRVETVTYRELLRLHPLGKLVPTLNRVLELSPKVMNADVKDPNALSLLIGELERKNFLERTVISTDDLSIAMSAIKECPDCRVGFSITCALNLGLSLRQLRGIYSIHVPLDLARYVGMRGLLTLLRLYRRKGLQVWLWNYRMNELSLIPTLSHIVNAVISDDPARLKRFLSLKFNRGNTGGG</sequence>
<dbReference type="HOGENOM" id="CLU_030006_3_3_2"/>
<dbReference type="InterPro" id="IPR030395">
    <property type="entry name" value="GP_PDE_dom"/>
</dbReference>
<dbReference type="GeneID" id="24959380"/>
<evidence type="ECO:0000259" key="1">
    <source>
        <dbReference type="PROSITE" id="PS51704"/>
    </source>
</evidence>
<keyword evidence="3" id="KW-1185">Reference proteome</keyword>
<dbReference type="EMBL" id="CP007264">
    <property type="protein sequence ID" value="AHL21708.1"/>
    <property type="molecule type" value="Genomic_DNA"/>
</dbReference>
<organism evidence="2 3">
    <name type="scientific">Thermococcus nautili</name>
    <dbReference type="NCBI Taxonomy" id="195522"/>
    <lineage>
        <taxon>Archaea</taxon>
        <taxon>Methanobacteriati</taxon>
        <taxon>Methanobacteriota</taxon>
        <taxon>Thermococci</taxon>
        <taxon>Thermococcales</taxon>
        <taxon>Thermococcaceae</taxon>
        <taxon>Thermococcus</taxon>
    </lineage>
</organism>
<dbReference type="STRING" id="195522.BD01_0077"/>
<dbReference type="GO" id="GO:0008081">
    <property type="term" value="F:phosphoric diester hydrolase activity"/>
    <property type="evidence" value="ECO:0007669"/>
    <property type="project" value="InterPro"/>
</dbReference>
<dbReference type="GO" id="GO:0006629">
    <property type="term" value="P:lipid metabolic process"/>
    <property type="evidence" value="ECO:0007669"/>
    <property type="project" value="InterPro"/>
</dbReference>
<dbReference type="Proteomes" id="UP000019434">
    <property type="component" value="Chromosome"/>
</dbReference>
<dbReference type="OrthoDB" id="19020at2157"/>
<protein>
    <submittedName>
        <fullName evidence="2">Glycerophosphoryl diester phosphodiesterase</fullName>
    </submittedName>
</protein>
<dbReference type="eggNOG" id="arCOG00701">
    <property type="taxonomic scope" value="Archaea"/>
</dbReference>
<proteinExistence type="predicted"/>
<dbReference type="PROSITE" id="PS51704">
    <property type="entry name" value="GP_PDE"/>
    <property type="match status" value="1"/>
</dbReference>
<name>W8NRA1_9EURY</name>
<reference evidence="2 3" key="1">
    <citation type="submission" date="2014-02" db="EMBL/GenBank/DDBJ databases">
        <title>Genome Sequence of an Hyperthermophilic Archaeon, Thermococcus nautili 30-1, producing viral vesicles.</title>
        <authorList>
            <person name="Oberto J."/>
            <person name="Gaudin M."/>
            <person name="Cossu M."/>
            <person name="Gorlas A."/>
            <person name="Slesarev A."/>
            <person name="Marguet E."/>
            <person name="Forterre P."/>
        </authorList>
    </citation>
    <scope>NUCLEOTIDE SEQUENCE [LARGE SCALE GENOMIC DNA]</scope>
    <source>
        <strain evidence="2 3">30-1</strain>
    </source>
</reference>
<evidence type="ECO:0000313" key="3">
    <source>
        <dbReference type="Proteomes" id="UP000019434"/>
    </source>
</evidence>
<dbReference type="KEGG" id="tnu:BD01_0077"/>
<dbReference type="InterPro" id="IPR017946">
    <property type="entry name" value="PLC-like_Pdiesterase_TIM-brl"/>
</dbReference>
<dbReference type="Pfam" id="PF03009">
    <property type="entry name" value="GDPD"/>
    <property type="match status" value="1"/>
</dbReference>
<accession>W8NRA1</accession>
<gene>
    <name evidence="2" type="ORF">BD01_0077</name>
</gene>
<dbReference type="Gene3D" id="3.20.20.190">
    <property type="entry name" value="Phosphatidylinositol (PI) phosphodiesterase"/>
    <property type="match status" value="1"/>
</dbReference>
<dbReference type="AlphaFoldDB" id="W8NRA1"/>
<dbReference type="SUPFAM" id="SSF51695">
    <property type="entry name" value="PLC-like phosphodiesterases"/>
    <property type="match status" value="1"/>
</dbReference>
<feature type="domain" description="GP-PDE" evidence="1">
    <location>
        <begin position="9"/>
        <end position="234"/>
    </location>
</feature>
<evidence type="ECO:0000313" key="2">
    <source>
        <dbReference type="EMBL" id="AHL21708.1"/>
    </source>
</evidence>
<dbReference type="PANTHER" id="PTHR46211">
    <property type="entry name" value="GLYCEROPHOSPHORYL DIESTER PHOSPHODIESTERASE"/>
    <property type="match status" value="1"/>
</dbReference>